<sequence length="244" mass="28157">MRIRMVLYITLINMISIILPAYNEEAILKENTLKVFDFCKENIKDNWSIVISDNGSTDDTPNIARQLAGGFQQIKYLRTQNQGKGYAVIEAWQNYPSDIYVFMDADLSTNLKSLPELIERVKNGCDVALGSRFAHNSQVSRSLKRKIFSLGLRVILKILFKLKVKDAPCGFKAVNQAVVDSILPRIQNKTWFFDTEMLILSQRAGFKINEIPVIWQEMYRPSRINSFDVIKDYLKNIYRLYAAK</sequence>
<evidence type="ECO:0000259" key="1">
    <source>
        <dbReference type="Pfam" id="PF00535"/>
    </source>
</evidence>
<dbReference type="EMBL" id="PFBQ01000030">
    <property type="protein sequence ID" value="PIR80872.1"/>
    <property type="molecule type" value="Genomic_DNA"/>
</dbReference>
<dbReference type="InterPro" id="IPR029044">
    <property type="entry name" value="Nucleotide-diphossugar_trans"/>
</dbReference>
<reference evidence="3" key="1">
    <citation type="submission" date="2017-09" db="EMBL/GenBank/DDBJ databases">
        <title>Depth-based differentiation of microbial function through sediment-hosted aquifers and enrichment of novel symbionts in the deep terrestrial subsurface.</title>
        <authorList>
            <person name="Probst A.J."/>
            <person name="Ladd B."/>
            <person name="Jarett J.K."/>
            <person name="Geller-Mcgrath D.E."/>
            <person name="Sieber C.M.K."/>
            <person name="Emerson J.B."/>
            <person name="Anantharaman K."/>
            <person name="Thomas B.C."/>
            <person name="Malmstrom R."/>
            <person name="Stieglmeier M."/>
            <person name="Klingl A."/>
            <person name="Woyke T."/>
            <person name="Ryan C.M."/>
            <person name="Banfield J.F."/>
        </authorList>
    </citation>
    <scope>NUCLEOTIDE SEQUENCE [LARGE SCALE GENOMIC DNA]</scope>
</reference>
<dbReference type="SUPFAM" id="SSF53448">
    <property type="entry name" value="Nucleotide-diphospho-sugar transferases"/>
    <property type="match status" value="1"/>
</dbReference>
<organism evidence="2 3">
    <name type="scientific">Candidatus Kuenenbacteria bacterium CG10_big_fil_rev_8_21_14_0_10_39_14</name>
    <dbReference type="NCBI Taxonomy" id="1974619"/>
    <lineage>
        <taxon>Bacteria</taxon>
        <taxon>Candidatus Kueneniibacteriota</taxon>
    </lineage>
</organism>
<proteinExistence type="predicted"/>
<evidence type="ECO:0000313" key="3">
    <source>
        <dbReference type="Proteomes" id="UP000229128"/>
    </source>
</evidence>
<protein>
    <recommendedName>
        <fullName evidence="1">Glycosyltransferase 2-like domain-containing protein</fullName>
    </recommendedName>
</protein>
<name>A0A2H0U7N2_9BACT</name>
<feature type="domain" description="Glycosyltransferase 2-like" evidence="1">
    <location>
        <begin position="16"/>
        <end position="182"/>
    </location>
</feature>
<dbReference type="InterPro" id="IPR001173">
    <property type="entry name" value="Glyco_trans_2-like"/>
</dbReference>
<dbReference type="GO" id="GO:0006487">
    <property type="term" value="P:protein N-linked glycosylation"/>
    <property type="evidence" value="ECO:0007669"/>
    <property type="project" value="TreeGrafter"/>
</dbReference>
<dbReference type="PANTHER" id="PTHR10859:SF91">
    <property type="entry name" value="DOLICHYL-PHOSPHATE BETA-GLUCOSYLTRANSFERASE"/>
    <property type="match status" value="1"/>
</dbReference>
<gene>
    <name evidence="2" type="ORF">COU24_01635</name>
</gene>
<dbReference type="Proteomes" id="UP000229128">
    <property type="component" value="Unassembled WGS sequence"/>
</dbReference>
<accession>A0A2H0U7N2</accession>
<dbReference type="Pfam" id="PF00535">
    <property type="entry name" value="Glycos_transf_2"/>
    <property type="match status" value="1"/>
</dbReference>
<evidence type="ECO:0000313" key="2">
    <source>
        <dbReference type="EMBL" id="PIR80872.1"/>
    </source>
</evidence>
<dbReference type="PANTHER" id="PTHR10859">
    <property type="entry name" value="GLYCOSYL TRANSFERASE"/>
    <property type="match status" value="1"/>
</dbReference>
<dbReference type="AlphaFoldDB" id="A0A2H0U7N2"/>
<comment type="caution">
    <text evidence="2">The sequence shown here is derived from an EMBL/GenBank/DDBJ whole genome shotgun (WGS) entry which is preliminary data.</text>
</comment>
<dbReference type="Gene3D" id="3.90.550.10">
    <property type="entry name" value="Spore Coat Polysaccharide Biosynthesis Protein SpsA, Chain A"/>
    <property type="match status" value="1"/>
</dbReference>